<reference evidence="2 3" key="1">
    <citation type="journal article" date="2018" name="J. Allergy Clin. Immunol.">
        <title>High-quality assembly of Dermatophagoides pteronyssinus genome and transcriptome reveals a wide range of novel allergens.</title>
        <authorList>
            <person name="Liu X.Y."/>
            <person name="Yang K.Y."/>
            <person name="Wang M.Q."/>
            <person name="Kwok J.S."/>
            <person name="Zeng X."/>
            <person name="Yang Z."/>
            <person name="Xiao X.J."/>
            <person name="Lau C.P."/>
            <person name="Li Y."/>
            <person name="Huang Z.M."/>
            <person name="Ba J.G."/>
            <person name="Yim A.K."/>
            <person name="Ouyang C.Y."/>
            <person name="Ngai S.M."/>
            <person name="Chan T.F."/>
            <person name="Leung E.L."/>
            <person name="Liu L."/>
            <person name="Liu Z.G."/>
            <person name="Tsui S.K."/>
        </authorList>
    </citation>
    <scope>NUCLEOTIDE SEQUENCE [LARGE SCALE GENOMIC DNA]</scope>
    <source>
        <strain evidence="2">Derp</strain>
    </source>
</reference>
<accession>A0ABQ8JGH2</accession>
<feature type="region of interest" description="Disordered" evidence="1">
    <location>
        <begin position="1"/>
        <end position="37"/>
    </location>
</feature>
<dbReference type="EMBL" id="NJHN03000040">
    <property type="protein sequence ID" value="KAH9421527.1"/>
    <property type="molecule type" value="Genomic_DNA"/>
</dbReference>
<gene>
    <name evidence="2" type="ORF">DERP_012260</name>
</gene>
<evidence type="ECO:0000313" key="3">
    <source>
        <dbReference type="Proteomes" id="UP000887458"/>
    </source>
</evidence>
<name>A0ABQ8JGH2_DERPT</name>
<comment type="caution">
    <text evidence="2">The sequence shown here is derived from an EMBL/GenBank/DDBJ whole genome shotgun (WGS) entry which is preliminary data.</text>
</comment>
<proteinExistence type="predicted"/>
<protein>
    <submittedName>
        <fullName evidence="2">Uncharacterized protein</fullName>
    </submittedName>
</protein>
<organism evidence="2 3">
    <name type="scientific">Dermatophagoides pteronyssinus</name>
    <name type="common">European house dust mite</name>
    <dbReference type="NCBI Taxonomy" id="6956"/>
    <lineage>
        <taxon>Eukaryota</taxon>
        <taxon>Metazoa</taxon>
        <taxon>Ecdysozoa</taxon>
        <taxon>Arthropoda</taxon>
        <taxon>Chelicerata</taxon>
        <taxon>Arachnida</taxon>
        <taxon>Acari</taxon>
        <taxon>Acariformes</taxon>
        <taxon>Sarcoptiformes</taxon>
        <taxon>Astigmata</taxon>
        <taxon>Psoroptidia</taxon>
        <taxon>Analgoidea</taxon>
        <taxon>Pyroglyphidae</taxon>
        <taxon>Dermatophagoidinae</taxon>
        <taxon>Dermatophagoides</taxon>
    </lineage>
</organism>
<evidence type="ECO:0000256" key="1">
    <source>
        <dbReference type="SAM" id="MobiDB-lite"/>
    </source>
</evidence>
<reference evidence="2 3" key="2">
    <citation type="journal article" date="2022" name="Mol. Biol. Evol.">
        <title>Comparative Genomics Reveals Insights into the Divergent Evolution of Astigmatic Mites and Household Pest Adaptations.</title>
        <authorList>
            <person name="Xiong Q."/>
            <person name="Wan A.T."/>
            <person name="Liu X."/>
            <person name="Fung C.S."/>
            <person name="Xiao X."/>
            <person name="Malainual N."/>
            <person name="Hou J."/>
            <person name="Wang L."/>
            <person name="Wang M."/>
            <person name="Yang K.Y."/>
            <person name="Cui Y."/>
            <person name="Leung E.L."/>
            <person name="Nong W."/>
            <person name="Shin S.K."/>
            <person name="Au S.W."/>
            <person name="Jeong K.Y."/>
            <person name="Chew F.T."/>
            <person name="Hui J.H."/>
            <person name="Leung T.F."/>
            <person name="Tungtrongchitr A."/>
            <person name="Zhong N."/>
            <person name="Liu Z."/>
            <person name="Tsui S.K."/>
        </authorList>
    </citation>
    <scope>NUCLEOTIDE SEQUENCE [LARGE SCALE GENOMIC DNA]</scope>
    <source>
        <strain evidence="2">Derp</strain>
    </source>
</reference>
<evidence type="ECO:0000313" key="2">
    <source>
        <dbReference type="EMBL" id="KAH9421527.1"/>
    </source>
</evidence>
<keyword evidence="3" id="KW-1185">Reference proteome</keyword>
<sequence length="56" mass="6628">MISRRRILSRSRDELMMNGANGNGNGNQYPDNYNPYEDEEDVWYSKDKLMKNDNDP</sequence>
<dbReference type="Proteomes" id="UP000887458">
    <property type="component" value="Unassembled WGS sequence"/>
</dbReference>